<dbReference type="Gene3D" id="1.10.10.60">
    <property type="entry name" value="Homeodomain-like"/>
    <property type="match status" value="1"/>
</dbReference>
<dbReference type="GO" id="GO:0000981">
    <property type="term" value="F:DNA-binding transcription factor activity, RNA polymerase II-specific"/>
    <property type="evidence" value="ECO:0007669"/>
    <property type="project" value="InterPro"/>
</dbReference>
<evidence type="ECO:0000256" key="7">
    <source>
        <dbReference type="ARBA" id="ARBA00023242"/>
    </source>
</evidence>
<evidence type="ECO:0000256" key="10">
    <source>
        <dbReference type="SAM" id="Coils"/>
    </source>
</evidence>
<dbReference type="Proteomes" id="UP001370490">
    <property type="component" value="Unassembled WGS sequence"/>
</dbReference>
<dbReference type="InterPro" id="IPR050762">
    <property type="entry name" value="HD-ZIP_Homeobox_LZ_Class_II"/>
</dbReference>
<feature type="DNA-binding region" description="Homeobox" evidence="8">
    <location>
        <begin position="100"/>
        <end position="159"/>
    </location>
</feature>
<dbReference type="PROSITE" id="PS50071">
    <property type="entry name" value="HOMEOBOX_2"/>
    <property type="match status" value="1"/>
</dbReference>
<evidence type="ECO:0000256" key="9">
    <source>
        <dbReference type="RuleBase" id="RU000682"/>
    </source>
</evidence>
<keyword evidence="7 8" id="KW-0539">Nucleus</keyword>
<comment type="caution">
    <text evidence="12">The sequence shown here is derived from an EMBL/GenBank/DDBJ whole genome shotgun (WGS) entry which is preliminary data.</text>
</comment>
<dbReference type="SMART" id="SM00340">
    <property type="entry name" value="HALZ"/>
    <property type="match status" value="1"/>
</dbReference>
<dbReference type="InterPro" id="IPR009057">
    <property type="entry name" value="Homeodomain-like_sf"/>
</dbReference>
<evidence type="ECO:0000256" key="3">
    <source>
        <dbReference type="ARBA" id="ARBA00023015"/>
    </source>
</evidence>
<evidence type="ECO:0000256" key="1">
    <source>
        <dbReference type="ARBA" id="ARBA00004123"/>
    </source>
</evidence>
<evidence type="ECO:0000259" key="11">
    <source>
        <dbReference type="PROSITE" id="PS50071"/>
    </source>
</evidence>
<dbReference type="Pfam" id="PF00046">
    <property type="entry name" value="Homeodomain"/>
    <property type="match status" value="1"/>
</dbReference>
<proteinExistence type="inferred from homology"/>
<evidence type="ECO:0000256" key="6">
    <source>
        <dbReference type="ARBA" id="ARBA00023163"/>
    </source>
</evidence>
<dbReference type="SUPFAM" id="SSF46689">
    <property type="entry name" value="Homeodomain-like"/>
    <property type="match status" value="1"/>
</dbReference>
<dbReference type="Pfam" id="PF02183">
    <property type="entry name" value="HALZ"/>
    <property type="match status" value="1"/>
</dbReference>
<dbReference type="GO" id="GO:0005634">
    <property type="term" value="C:nucleus"/>
    <property type="evidence" value="ECO:0007669"/>
    <property type="project" value="UniProtKB-SubCell"/>
</dbReference>
<evidence type="ECO:0000256" key="2">
    <source>
        <dbReference type="ARBA" id="ARBA00006074"/>
    </source>
</evidence>
<feature type="domain" description="Homeobox" evidence="11">
    <location>
        <begin position="98"/>
        <end position="158"/>
    </location>
</feature>
<dbReference type="EMBL" id="JBAMMX010000006">
    <property type="protein sequence ID" value="KAK6938014.1"/>
    <property type="molecule type" value="Genomic_DNA"/>
</dbReference>
<dbReference type="CDD" id="cd00086">
    <property type="entry name" value="homeodomain"/>
    <property type="match status" value="1"/>
</dbReference>
<evidence type="ECO:0000313" key="13">
    <source>
        <dbReference type="Proteomes" id="UP001370490"/>
    </source>
</evidence>
<dbReference type="PANTHER" id="PTHR45714">
    <property type="entry name" value="HOMEOBOX-LEUCINE ZIPPER PROTEIN HAT14"/>
    <property type="match status" value="1"/>
</dbReference>
<dbReference type="GO" id="GO:0043565">
    <property type="term" value="F:sequence-specific DNA binding"/>
    <property type="evidence" value="ECO:0007669"/>
    <property type="project" value="InterPro"/>
</dbReference>
<keyword evidence="3" id="KW-0805">Transcription regulation</keyword>
<dbReference type="AlphaFoldDB" id="A0AAN8VUH2"/>
<keyword evidence="6" id="KW-0804">Transcription</keyword>
<dbReference type="InterPro" id="IPR017970">
    <property type="entry name" value="Homeobox_CS"/>
</dbReference>
<reference evidence="12 13" key="1">
    <citation type="submission" date="2023-12" db="EMBL/GenBank/DDBJ databases">
        <title>A high-quality genome assembly for Dillenia turbinata (Dilleniales).</title>
        <authorList>
            <person name="Chanderbali A."/>
        </authorList>
    </citation>
    <scope>NUCLEOTIDE SEQUENCE [LARGE SCALE GENOMIC DNA]</scope>
    <source>
        <strain evidence="12">LSX21</strain>
        <tissue evidence="12">Leaf</tissue>
    </source>
</reference>
<evidence type="ECO:0000256" key="5">
    <source>
        <dbReference type="ARBA" id="ARBA00023155"/>
    </source>
</evidence>
<dbReference type="PANTHER" id="PTHR45714:SF24">
    <property type="entry name" value="HOMEOBOX DOMAIN-CONTAINING PROTEIN"/>
    <property type="match status" value="1"/>
</dbReference>
<accession>A0AAN8VUH2</accession>
<keyword evidence="5 8" id="KW-0371">Homeobox</keyword>
<comment type="similarity">
    <text evidence="2">Belongs to the HD-ZIP homeobox family. Class II subfamily.</text>
</comment>
<evidence type="ECO:0000256" key="8">
    <source>
        <dbReference type="PROSITE-ProRule" id="PRU00108"/>
    </source>
</evidence>
<organism evidence="12 13">
    <name type="scientific">Dillenia turbinata</name>
    <dbReference type="NCBI Taxonomy" id="194707"/>
    <lineage>
        <taxon>Eukaryota</taxon>
        <taxon>Viridiplantae</taxon>
        <taxon>Streptophyta</taxon>
        <taxon>Embryophyta</taxon>
        <taxon>Tracheophyta</taxon>
        <taxon>Spermatophyta</taxon>
        <taxon>Magnoliopsida</taxon>
        <taxon>eudicotyledons</taxon>
        <taxon>Gunneridae</taxon>
        <taxon>Pentapetalae</taxon>
        <taxon>Dilleniales</taxon>
        <taxon>Dilleniaceae</taxon>
        <taxon>Dillenia</taxon>
    </lineage>
</organism>
<keyword evidence="13" id="KW-1185">Reference proteome</keyword>
<dbReference type="InterPro" id="IPR003106">
    <property type="entry name" value="Leu_zip_homeo"/>
</dbReference>
<sequence>MSHKKDSCDTDLSLGLCHVENPDTVDEIKKHSTTNFDHMLPSLGLGPPEKIDQQQGSSNLSLSESKFKRVGKEYQKKNIQEVEVKRNISSRVSDEDEEVSPRKKLTLTKEQSIVLEENFKENSTLNPNQKQALANQLNLHPRKVEVWFQNRRARTKLKQTEVDCQLLRKCFERLTDENKRLQKELEALRAMKVSAPIYMQLQVANLTMCPSCQRTSEDGEASTKSSIGIGSTPCFYRSKHVYFR</sequence>
<keyword evidence="4 8" id="KW-0238">DNA-binding</keyword>
<dbReference type="SMART" id="SM00389">
    <property type="entry name" value="HOX"/>
    <property type="match status" value="1"/>
</dbReference>
<dbReference type="InterPro" id="IPR001356">
    <property type="entry name" value="HD"/>
</dbReference>
<comment type="subcellular location">
    <subcellularLocation>
        <location evidence="1 8 9">Nucleus</location>
    </subcellularLocation>
</comment>
<protein>
    <submittedName>
        <fullName evidence="12">Leucine zipper, homeobox-associated</fullName>
    </submittedName>
</protein>
<dbReference type="PROSITE" id="PS00027">
    <property type="entry name" value="HOMEOBOX_1"/>
    <property type="match status" value="1"/>
</dbReference>
<evidence type="ECO:0000313" key="12">
    <source>
        <dbReference type="EMBL" id="KAK6938014.1"/>
    </source>
</evidence>
<feature type="coiled-coil region" evidence="10">
    <location>
        <begin position="164"/>
        <end position="191"/>
    </location>
</feature>
<keyword evidence="10" id="KW-0175">Coiled coil</keyword>
<gene>
    <name evidence="12" type="ORF">RJ641_031522</name>
</gene>
<name>A0AAN8VUH2_9MAGN</name>
<evidence type="ECO:0000256" key="4">
    <source>
        <dbReference type="ARBA" id="ARBA00023125"/>
    </source>
</evidence>